<dbReference type="AlphaFoldDB" id="A0A9X0QD70"/>
<evidence type="ECO:0000313" key="9">
    <source>
        <dbReference type="EMBL" id="MBB5328211.1"/>
    </source>
</evidence>
<reference evidence="9 10" key="1">
    <citation type="submission" date="2020-08" db="EMBL/GenBank/DDBJ databases">
        <title>Genomic Encyclopedia of Type Strains, Phase IV (KMG-V): Genome sequencing to study the core and pangenomes of soil and plant-associated prokaryotes.</title>
        <authorList>
            <person name="Whitman W."/>
        </authorList>
    </citation>
    <scope>NUCLEOTIDE SEQUENCE [LARGE SCALE GENOMIC DNA]</scope>
    <source>
        <strain evidence="9 10">X5P2</strain>
    </source>
</reference>
<dbReference type="GO" id="GO:0003677">
    <property type="term" value="F:DNA binding"/>
    <property type="evidence" value="ECO:0007669"/>
    <property type="project" value="InterPro"/>
</dbReference>
<evidence type="ECO:0000259" key="8">
    <source>
        <dbReference type="SMART" id="SM00382"/>
    </source>
</evidence>
<keyword evidence="5" id="KW-0547">Nucleotide-binding</keyword>
<dbReference type="InterPro" id="IPR008921">
    <property type="entry name" value="DNA_pol3_clamp-load_cplx_C"/>
</dbReference>
<dbReference type="Gene3D" id="3.40.50.300">
    <property type="entry name" value="P-loop containing nucleotide triphosphate hydrolases"/>
    <property type="match status" value="1"/>
</dbReference>
<dbReference type="EMBL" id="JACHEB010000003">
    <property type="protein sequence ID" value="MBB5328211.1"/>
    <property type="molecule type" value="Genomic_DNA"/>
</dbReference>
<evidence type="ECO:0000256" key="7">
    <source>
        <dbReference type="SAM" id="MobiDB-lite"/>
    </source>
</evidence>
<dbReference type="PANTHER" id="PTHR13779:SF7">
    <property type="entry name" value="ATPASE WRNIP1"/>
    <property type="match status" value="1"/>
</dbReference>
<dbReference type="InterPro" id="IPR003959">
    <property type="entry name" value="ATPase_AAA_core"/>
</dbReference>
<dbReference type="Pfam" id="PF16193">
    <property type="entry name" value="AAA_assoc_2"/>
    <property type="match status" value="1"/>
</dbReference>
<dbReference type="GO" id="GO:0000731">
    <property type="term" value="P:DNA synthesis involved in DNA repair"/>
    <property type="evidence" value="ECO:0007669"/>
    <property type="project" value="TreeGrafter"/>
</dbReference>
<evidence type="ECO:0000313" key="10">
    <source>
        <dbReference type="Proteomes" id="UP000535182"/>
    </source>
</evidence>
<evidence type="ECO:0000256" key="4">
    <source>
        <dbReference type="ARBA" id="ARBA00022705"/>
    </source>
</evidence>
<dbReference type="Gene3D" id="1.10.3710.10">
    <property type="entry name" value="DNA polymerase III clamp loader subunits, C-terminal domain"/>
    <property type="match status" value="1"/>
</dbReference>
<keyword evidence="6" id="KW-0067">ATP-binding</keyword>
<gene>
    <name evidence="9" type="ORF">HDF14_001817</name>
</gene>
<dbReference type="Gene3D" id="1.10.8.60">
    <property type="match status" value="1"/>
</dbReference>
<comment type="similarity">
    <text evidence="2">Belongs to the AAA ATPase family. RarA/MGS1/WRNIP1 subfamily.</text>
</comment>
<dbReference type="Proteomes" id="UP000535182">
    <property type="component" value="Unassembled WGS sequence"/>
</dbReference>
<dbReference type="FunFam" id="1.10.8.60:FF:000029">
    <property type="entry name" value="Replication-associated recombination protein A"/>
    <property type="match status" value="1"/>
</dbReference>
<evidence type="ECO:0000256" key="3">
    <source>
        <dbReference type="ARBA" id="ARBA00020776"/>
    </source>
</evidence>
<evidence type="ECO:0000256" key="2">
    <source>
        <dbReference type="ARBA" id="ARBA00008959"/>
    </source>
</evidence>
<dbReference type="InterPro" id="IPR021886">
    <property type="entry name" value="MgsA_C"/>
</dbReference>
<dbReference type="FunFam" id="1.20.272.10:FF:000001">
    <property type="entry name" value="Putative AAA family ATPase"/>
    <property type="match status" value="1"/>
</dbReference>
<sequence length="451" mass="49258">MSLFDASPMSAPAARGRQTPLAERMRPRTLGEYVGQDHLLGPGKPLRLAIEGDDPTSMIFWGPPGTGKTTLAKIIAQMTEASFIEFSAVLSGIKEIKNVMVEAEKAASFGSRTILFVDEIHRFNKAQQDAFLPYVERGTIRLIGATTENPSFEINAALLSRCRVYTLVALTEEQVVGLLRRALTDVERGLGASGVEADEEALATIASYSSGDARNALNALDVAAKLAEGRGEKLITKALAAEALQRRVLLYDKKGEQHYDIISALHKSVRNSDPDAAMYWLGRMLEAGEDPMYCARRIVRMAVEDIGLAAPEALNLCLSARDAMHFLGHPEGELALAQAVVYLALAPKSNAVYTAYGAVKADIEATAAEPVPLHLRNAPTKLMKSLDYGKDYQYAHDVEGRVADMECLPAGLAGRRYYHPTNEGREKLLAQRMEEISQIKISQTKGRKRES</sequence>
<dbReference type="FunFam" id="3.40.50.300:FF:000137">
    <property type="entry name" value="Replication-associated recombination protein A"/>
    <property type="match status" value="1"/>
</dbReference>
<dbReference type="InterPro" id="IPR032423">
    <property type="entry name" value="AAA_assoc_2"/>
</dbReference>
<keyword evidence="4" id="KW-0235">DNA replication</keyword>
<dbReference type="GO" id="GO:0005524">
    <property type="term" value="F:ATP binding"/>
    <property type="evidence" value="ECO:0007669"/>
    <property type="project" value="UniProtKB-KW"/>
</dbReference>
<dbReference type="SUPFAM" id="SSF48019">
    <property type="entry name" value="post-AAA+ oligomerization domain-like"/>
    <property type="match status" value="1"/>
</dbReference>
<dbReference type="Pfam" id="PF12002">
    <property type="entry name" value="MgsA_C"/>
    <property type="match status" value="1"/>
</dbReference>
<name>A0A9X0QD70_9BACT</name>
<evidence type="ECO:0000256" key="6">
    <source>
        <dbReference type="ARBA" id="ARBA00022840"/>
    </source>
</evidence>
<comment type="caution">
    <text evidence="9">The sequence shown here is derived from an EMBL/GenBank/DDBJ whole genome shotgun (WGS) entry which is preliminary data.</text>
</comment>
<evidence type="ECO:0000256" key="1">
    <source>
        <dbReference type="ARBA" id="ARBA00002393"/>
    </source>
</evidence>
<accession>A0A9X0QD70</accession>
<evidence type="ECO:0000256" key="5">
    <source>
        <dbReference type="ARBA" id="ARBA00022741"/>
    </source>
</evidence>
<dbReference type="SUPFAM" id="SSF52540">
    <property type="entry name" value="P-loop containing nucleoside triphosphate hydrolases"/>
    <property type="match status" value="1"/>
</dbReference>
<dbReference type="GO" id="GO:0006261">
    <property type="term" value="P:DNA-templated DNA replication"/>
    <property type="evidence" value="ECO:0007669"/>
    <property type="project" value="TreeGrafter"/>
</dbReference>
<dbReference type="GO" id="GO:0017116">
    <property type="term" value="F:single-stranded DNA helicase activity"/>
    <property type="evidence" value="ECO:0007669"/>
    <property type="project" value="TreeGrafter"/>
</dbReference>
<dbReference type="CDD" id="cd00009">
    <property type="entry name" value="AAA"/>
    <property type="match status" value="1"/>
</dbReference>
<protein>
    <recommendedName>
        <fullName evidence="3">Replication-associated recombination protein A</fullName>
    </recommendedName>
</protein>
<organism evidence="9 10">
    <name type="scientific">Tunturiibacter gelidiferens</name>
    <dbReference type="NCBI Taxonomy" id="3069689"/>
    <lineage>
        <taxon>Bacteria</taxon>
        <taxon>Pseudomonadati</taxon>
        <taxon>Acidobacteriota</taxon>
        <taxon>Terriglobia</taxon>
        <taxon>Terriglobales</taxon>
        <taxon>Acidobacteriaceae</taxon>
        <taxon>Tunturiibacter</taxon>
    </lineage>
</organism>
<dbReference type="Gene3D" id="1.20.272.10">
    <property type="match status" value="1"/>
</dbReference>
<dbReference type="SMART" id="SM00382">
    <property type="entry name" value="AAA"/>
    <property type="match status" value="1"/>
</dbReference>
<comment type="function">
    <text evidence="1">DNA-dependent ATPase that plays important roles in cellular responses to stalled DNA replication processes.</text>
</comment>
<dbReference type="InterPro" id="IPR051314">
    <property type="entry name" value="AAA_ATPase_RarA/MGS1/WRNIP1"/>
</dbReference>
<dbReference type="PANTHER" id="PTHR13779">
    <property type="entry name" value="WERNER HELICASE-INTERACTING PROTEIN 1 FAMILY MEMBER"/>
    <property type="match status" value="1"/>
</dbReference>
<dbReference type="GO" id="GO:0008047">
    <property type="term" value="F:enzyme activator activity"/>
    <property type="evidence" value="ECO:0007669"/>
    <property type="project" value="TreeGrafter"/>
</dbReference>
<keyword evidence="10" id="KW-1185">Reference proteome</keyword>
<feature type="domain" description="AAA+ ATPase" evidence="8">
    <location>
        <begin position="54"/>
        <end position="170"/>
    </location>
</feature>
<feature type="region of interest" description="Disordered" evidence="7">
    <location>
        <begin position="1"/>
        <end position="26"/>
    </location>
</feature>
<dbReference type="GO" id="GO:0016887">
    <property type="term" value="F:ATP hydrolysis activity"/>
    <property type="evidence" value="ECO:0007669"/>
    <property type="project" value="InterPro"/>
</dbReference>
<dbReference type="InterPro" id="IPR003593">
    <property type="entry name" value="AAA+_ATPase"/>
</dbReference>
<dbReference type="InterPro" id="IPR027417">
    <property type="entry name" value="P-loop_NTPase"/>
</dbReference>
<proteinExistence type="inferred from homology"/>
<dbReference type="RefSeq" id="WP_183975474.1">
    <property type="nucleotide sequence ID" value="NZ_JACHEB010000003.1"/>
</dbReference>
<dbReference type="Pfam" id="PF00004">
    <property type="entry name" value="AAA"/>
    <property type="match status" value="1"/>
</dbReference>
<dbReference type="CDD" id="cd18139">
    <property type="entry name" value="HLD_clamp_RarA"/>
    <property type="match status" value="1"/>
</dbReference>